<dbReference type="AlphaFoldDB" id="A0AAD1XW08"/>
<dbReference type="Pfam" id="PF13417">
    <property type="entry name" value="GST_N_3"/>
    <property type="match status" value="1"/>
</dbReference>
<gene>
    <name evidence="4" type="ORF">ECRASSUSDP1_LOCUS21416</name>
</gene>
<dbReference type="Gene3D" id="3.40.30.10">
    <property type="entry name" value="Glutaredoxin"/>
    <property type="match status" value="1"/>
</dbReference>
<keyword evidence="5" id="KW-1185">Reference proteome</keyword>
<protein>
    <recommendedName>
        <fullName evidence="6">Glutathione S-transferase</fullName>
    </recommendedName>
</protein>
<evidence type="ECO:0008006" key="6">
    <source>
        <dbReference type="Google" id="ProtNLM"/>
    </source>
</evidence>
<dbReference type="SFLD" id="SFLDS00019">
    <property type="entry name" value="Glutathione_Transferase_(cytos"/>
    <property type="match status" value="1"/>
</dbReference>
<sequence length="223" mass="25671">MIKYWGTNGSQPCRSVVYCLRKLEIEHEAIEVTVPKDTRSEEFRRDVNPRGTIPTLEAEGVKCAESAAIVRYLCTKYDEEGILYPKEDDLIKRAQIDAWIDICNTVYRPAFMNAHIGIELNSKYNGKELASDEEQKHLVEDVCSKLEDFDSNLEDKKYLVGETMTIADVYLFNEVISVLALLKLDPSEQYKNIASWWELILKDEILQELTAHLRTDTSENVED</sequence>
<dbReference type="InterPro" id="IPR036249">
    <property type="entry name" value="Thioredoxin-like_sf"/>
</dbReference>
<dbReference type="GO" id="GO:0006749">
    <property type="term" value="P:glutathione metabolic process"/>
    <property type="evidence" value="ECO:0007669"/>
    <property type="project" value="TreeGrafter"/>
</dbReference>
<comment type="subunit">
    <text evidence="1">Homodimer.</text>
</comment>
<name>A0AAD1XW08_EUPCR</name>
<dbReference type="Proteomes" id="UP001295684">
    <property type="component" value="Unassembled WGS sequence"/>
</dbReference>
<dbReference type="SUPFAM" id="SSF47616">
    <property type="entry name" value="GST C-terminal domain-like"/>
    <property type="match status" value="1"/>
</dbReference>
<feature type="domain" description="GST N-terminal" evidence="2">
    <location>
        <begin position="1"/>
        <end position="81"/>
    </location>
</feature>
<dbReference type="PROSITE" id="PS50405">
    <property type="entry name" value="GST_CTER"/>
    <property type="match status" value="1"/>
</dbReference>
<proteinExistence type="predicted"/>
<dbReference type="Pfam" id="PF00043">
    <property type="entry name" value="GST_C"/>
    <property type="match status" value="1"/>
</dbReference>
<organism evidence="4 5">
    <name type="scientific">Euplotes crassus</name>
    <dbReference type="NCBI Taxonomy" id="5936"/>
    <lineage>
        <taxon>Eukaryota</taxon>
        <taxon>Sar</taxon>
        <taxon>Alveolata</taxon>
        <taxon>Ciliophora</taxon>
        <taxon>Intramacronucleata</taxon>
        <taxon>Spirotrichea</taxon>
        <taxon>Hypotrichia</taxon>
        <taxon>Euplotida</taxon>
        <taxon>Euplotidae</taxon>
        <taxon>Moneuplotes</taxon>
    </lineage>
</organism>
<evidence type="ECO:0000259" key="3">
    <source>
        <dbReference type="PROSITE" id="PS50405"/>
    </source>
</evidence>
<dbReference type="InterPro" id="IPR040079">
    <property type="entry name" value="Glutathione_S-Trfase"/>
</dbReference>
<dbReference type="Gene3D" id="1.20.1050.10">
    <property type="match status" value="1"/>
</dbReference>
<dbReference type="InterPro" id="IPR036282">
    <property type="entry name" value="Glutathione-S-Trfase_C_sf"/>
</dbReference>
<feature type="domain" description="GST C-terminal" evidence="3">
    <location>
        <begin position="89"/>
        <end position="217"/>
    </location>
</feature>
<evidence type="ECO:0000313" key="4">
    <source>
        <dbReference type="EMBL" id="CAI2379992.1"/>
    </source>
</evidence>
<accession>A0AAD1XW08</accession>
<dbReference type="GO" id="GO:0004364">
    <property type="term" value="F:glutathione transferase activity"/>
    <property type="evidence" value="ECO:0007669"/>
    <property type="project" value="TreeGrafter"/>
</dbReference>
<dbReference type="PANTHER" id="PTHR43969">
    <property type="entry name" value="GLUTATHIONE S TRANSFERASE D10, ISOFORM A-RELATED"/>
    <property type="match status" value="1"/>
</dbReference>
<dbReference type="EMBL" id="CAMPGE010021890">
    <property type="protein sequence ID" value="CAI2379992.1"/>
    <property type="molecule type" value="Genomic_DNA"/>
</dbReference>
<dbReference type="PROSITE" id="PS50404">
    <property type="entry name" value="GST_NTER"/>
    <property type="match status" value="1"/>
</dbReference>
<dbReference type="InterPro" id="IPR004045">
    <property type="entry name" value="Glutathione_S-Trfase_N"/>
</dbReference>
<evidence type="ECO:0000313" key="5">
    <source>
        <dbReference type="Proteomes" id="UP001295684"/>
    </source>
</evidence>
<dbReference type="SUPFAM" id="SSF52833">
    <property type="entry name" value="Thioredoxin-like"/>
    <property type="match status" value="1"/>
</dbReference>
<dbReference type="SFLD" id="SFLDG00358">
    <property type="entry name" value="Main_(cytGST)"/>
    <property type="match status" value="1"/>
</dbReference>
<evidence type="ECO:0000259" key="2">
    <source>
        <dbReference type="PROSITE" id="PS50404"/>
    </source>
</evidence>
<dbReference type="PANTHER" id="PTHR43969:SF9">
    <property type="entry name" value="GLUTATHIONE S TRANSFERASE D10, ISOFORM A-RELATED"/>
    <property type="match status" value="1"/>
</dbReference>
<comment type="caution">
    <text evidence="4">The sequence shown here is derived from an EMBL/GenBank/DDBJ whole genome shotgun (WGS) entry which is preliminary data.</text>
</comment>
<reference evidence="4" key="1">
    <citation type="submission" date="2023-07" db="EMBL/GenBank/DDBJ databases">
        <authorList>
            <consortium name="AG Swart"/>
            <person name="Singh M."/>
            <person name="Singh A."/>
            <person name="Seah K."/>
            <person name="Emmerich C."/>
        </authorList>
    </citation>
    <scope>NUCLEOTIDE SEQUENCE</scope>
    <source>
        <strain evidence="4">DP1</strain>
    </source>
</reference>
<dbReference type="InterPro" id="IPR004046">
    <property type="entry name" value="GST_C"/>
</dbReference>
<evidence type="ECO:0000256" key="1">
    <source>
        <dbReference type="ARBA" id="ARBA00011738"/>
    </source>
</evidence>
<dbReference type="InterPro" id="IPR010987">
    <property type="entry name" value="Glutathione-S-Trfase_C-like"/>
</dbReference>